<dbReference type="Gene3D" id="1.10.1040.10">
    <property type="entry name" value="N-(1-d-carboxylethyl)-l-norvaline Dehydrogenase, domain 2"/>
    <property type="match status" value="1"/>
</dbReference>
<accession>A0A3D9V798</accession>
<evidence type="ECO:0000313" key="8">
    <source>
        <dbReference type="Proteomes" id="UP000256485"/>
    </source>
</evidence>
<comment type="caution">
    <text evidence="7">The sequence shown here is derived from an EMBL/GenBank/DDBJ whole genome shotgun (WGS) entry which is preliminary data.</text>
</comment>
<dbReference type="InterPro" id="IPR051265">
    <property type="entry name" value="HIBADH-related_NP60_sf"/>
</dbReference>
<proteinExistence type="inferred from homology"/>
<feature type="active site" evidence="4">
    <location>
        <position position="173"/>
    </location>
</feature>
<protein>
    <submittedName>
        <fullName evidence="7">3-hydroxyisobutyrate dehydrogenase</fullName>
    </submittedName>
</protein>
<dbReference type="RefSeq" id="WP_115850845.1">
    <property type="nucleotide sequence ID" value="NZ_QTUC01000001.1"/>
</dbReference>
<evidence type="ECO:0000313" key="7">
    <source>
        <dbReference type="EMBL" id="REF37377.1"/>
    </source>
</evidence>
<dbReference type="Pfam" id="PF14833">
    <property type="entry name" value="NAD_binding_11"/>
    <property type="match status" value="1"/>
</dbReference>
<dbReference type="EMBL" id="QTUC01000001">
    <property type="protein sequence ID" value="REF37377.1"/>
    <property type="molecule type" value="Genomic_DNA"/>
</dbReference>
<comment type="similarity">
    <text evidence="1">Belongs to the HIBADH-related family.</text>
</comment>
<name>A0A3D9V798_THECX</name>
<dbReference type="Proteomes" id="UP000256485">
    <property type="component" value="Unassembled WGS sequence"/>
</dbReference>
<reference evidence="7 8" key="1">
    <citation type="submission" date="2018-08" db="EMBL/GenBank/DDBJ databases">
        <title>Sequencing the genomes of 1000 actinobacteria strains.</title>
        <authorList>
            <person name="Klenk H.-P."/>
        </authorList>
    </citation>
    <scope>NUCLEOTIDE SEQUENCE [LARGE SCALE GENOMIC DNA]</scope>
    <source>
        <strain evidence="7 8">DSM 22891</strain>
    </source>
</reference>
<evidence type="ECO:0000256" key="4">
    <source>
        <dbReference type="PIRSR" id="PIRSR000103-1"/>
    </source>
</evidence>
<keyword evidence="8" id="KW-1185">Reference proteome</keyword>
<evidence type="ECO:0000256" key="1">
    <source>
        <dbReference type="ARBA" id="ARBA00009080"/>
    </source>
</evidence>
<dbReference type="SUPFAM" id="SSF51735">
    <property type="entry name" value="NAD(P)-binding Rossmann-fold domains"/>
    <property type="match status" value="1"/>
</dbReference>
<dbReference type="InterPro" id="IPR036291">
    <property type="entry name" value="NAD(P)-bd_dom_sf"/>
</dbReference>
<dbReference type="InterPro" id="IPR015815">
    <property type="entry name" value="HIBADH-related"/>
</dbReference>
<evidence type="ECO:0000259" key="5">
    <source>
        <dbReference type="Pfam" id="PF03446"/>
    </source>
</evidence>
<dbReference type="InterPro" id="IPR008927">
    <property type="entry name" value="6-PGluconate_DH-like_C_sf"/>
</dbReference>
<dbReference type="GO" id="GO:0016054">
    <property type="term" value="P:organic acid catabolic process"/>
    <property type="evidence" value="ECO:0007669"/>
    <property type="project" value="UniProtKB-ARBA"/>
</dbReference>
<keyword evidence="3" id="KW-0520">NAD</keyword>
<dbReference type="GO" id="GO:0016491">
    <property type="term" value="F:oxidoreductase activity"/>
    <property type="evidence" value="ECO:0007669"/>
    <property type="project" value="UniProtKB-KW"/>
</dbReference>
<feature type="domain" description="6-phosphogluconate dehydrogenase NADP-binding" evidence="5">
    <location>
        <begin position="7"/>
        <end position="161"/>
    </location>
</feature>
<evidence type="ECO:0000256" key="3">
    <source>
        <dbReference type="ARBA" id="ARBA00023027"/>
    </source>
</evidence>
<dbReference type="PANTHER" id="PTHR43580">
    <property type="entry name" value="OXIDOREDUCTASE GLYR1-RELATED"/>
    <property type="match status" value="1"/>
</dbReference>
<dbReference type="Pfam" id="PF03446">
    <property type="entry name" value="NAD_binding_2"/>
    <property type="match status" value="1"/>
</dbReference>
<dbReference type="Gene3D" id="3.40.50.720">
    <property type="entry name" value="NAD(P)-binding Rossmann-like Domain"/>
    <property type="match status" value="1"/>
</dbReference>
<feature type="domain" description="3-hydroxyisobutyrate dehydrogenase-like NAD-binding" evidence="6">
    <location>
        <begin position="167"/>
        <end position="285"/>
    </location>
</feature>
<dbReference type="PROSITE" id="PS00895">
    <property type="entry name" value="3_HYDROXYISOBUT_DH"/>
    <property type="match status" value="1"/>
</dbReference>
<dbReference type="SUPFAM" id="SSF48179">
    <property type="entry name" value="6-phosphogluconate dehydrogenase C-terminal domain-like"/>
    <property type="match status" value="1"/>
</dbReference>
<dbReference type="AlphaFoldDB" id="A0A3D9V798"/>
<dbReference type="GO" id="GO:0051287">
    <property type="term" value="F:NAD binding"/>
    <property type="evidence" value="ECO:0007669"/>
    <property type="project" value="InterPro"/>
</dbReference>
<dbReference type="PIRSF" id="PIRSF000103">
    <property type="entry name" value="HIBADH"/>
    <property type="match status" value="1"/>
</dbReference>
<dbReference type="PANTHER" id="PTHR43580:SF2">
    <property type="entry name" value="CYTOKINE-LIKE NUCLEAR FACTOR N-PAC"/>
    <property type="match status" value="1"/>
</dbReference>
<dbReference type="GO" id="GO:0050661">
    <property type="term" value="F:NADP binding"/>
    <property type="evidence" value="ECO:0007669"/>
    <property type="project" value="InterPro"/>
</dbReference>
<dbReference type="InterPro" id="IPR002204">
    <property type="entry name" value="3-OH-isobutyrate_DH-rel_CS"/>
</dbReference>
<dbReference type="InterPro" id="IPR006115">
    <property type="entry name" value="6PGDH_NADP-bd"/>
</dbReference>
<organism evidence="7 8">
    <name type="scientific">Thermasporomyces composti</name>
    <dbReference type="NCBI Taxonomy" id="696763"/>
    <lineage>
        <taxon>Bacteria</taxon>
        <taxon>Bacillati</taxon>
        <taxon>Actinomycetota</taxon>
        <taxon>Actinomycetes</taxon>
        <taxon>Propionibacteriales</taxon>
        <taxon>Nocardioidaceae</taxon>
        <taxon>Thermasporomyces</taxon>
    </lineage>
</organism>
<dbReference type="OrthoDB" id="5176214at2"/>
<dbReference type="InterPro" id="IPR029154">
    <property type="entry name" value="HIBADH-like_NADP-bd"/>
</dbReference>
<keyword evidence="2" id="KW-0560">Oxidoreductase</keyword>
<sequence>MAETSTTVAFLGLGAMGSRMARRLLDAGYRLVVWNRTPDKARDLVNLGAEQASSPADAARRADVVVTMVADPDALAAVTEGADGLAAGIAEGATVIEMSTMGPAAIERLAATVPSSVGVLDAPVLGSLSEAEAGELRVFVGGPDDLVARWTPLLSVFGSVHHVGPRGAGASAKLVANETLLGVLGVLGEAVALARGLGLSTQTTLEVLATTPLAAQAERRRPVIEGHEVPRRFALSLAVKDADLMLAAARAKGVDLRLVAGARSWLADAVAAGLGDKDYSTVIAHIAGQADQR</sequence>
<dbReference type="InterPro" id="IPR013328">
    <property type="entry name" value="6PGD_dom2"/>
</dbReference>
<evidence type="ECO:0000259" key="6">
    <source>
        <dbReference type="Pfam" id="PF14833"/>
    </source>
</evidence>
<evidence type="ECO:0000256" key="2">
    <source>
        <dbReference type="ARBA" id="ARBA00023002"/>
    </source>
</evidence>
<gene>
    <name evidence="7" type="ORF">DFJ64_2821</name>
</gene>